<sequence length="406" mass="44744">MSASAKDRRLQLSSEFYSELEKSGHKNLIRECPGCRRFFLDYGGVIFKDPLLCHDWAVIFTDGACPGNGSEFARAGIGIAAGEEEFRQLSVPWNSIDAVLKSVRRTNQQAELFAGMAGLKKGSDVHVQHLKSESDCPAPKRLILATDSKYVVDCLTVLFPGLQKKGAINFSLISRFHEKVVEVEKFYDIEVFFLHIPRTANCIADKLARDAAQKDDITVEASAMYQLMAQLSIAPPAARALEAELSKTQVDEIHHMKQAIDGAMASLARPLFNCNTSLETSIKEALYSARKALGESYELQDGVSAEKVVCQTLLRAAELYTDDTNVEPSLDRRTVAEKFCLSSFSNETAKAQDQAISRAAKIVIAPLHRANAVVRKIVEKAILAAMDERCNGVPAETEGVRFLIQK</sequence>
<keyword evidence="10" id="KW-1185">Reference proteome</keyword>
<dbReference type="EMBL" id="JBBPDW010000015">
    <property type="protein sequence ID" value="KAK7546316.1"/>
    <property type="molecule type" value="Genomic_DNA"/>
</dbReference>
<evidence type="ECO:0000256" key="2">
    <source>
        <dbReference type="ARBA" id="ARBA00005300"/>
    </source>
</evidence>
<evidence type="ECO:0000259" key="8">
    <source>
        <dbReference type="PROSITE" id="PS50879"/>
    </source>
</evidence>
<dbReference type="InterPro" id="IPR012337">
    <property type="entry name" value="RNaseH-like_sf"/>
</dbReference>
<proteinExistence type="inferred from homology"/>
<dbReference type="Gene3D" id="3.30.420.10">
    <property type="entry name" value="Ribonuclease H-like superfamily/Ribonuclease H"/>
    <property type="match status" value="1"/>
</dbReference>
<evidence type="ECO:0000313" key="9">
    <source>
        <dbReference type="EMBL" id="KAK7546316.1"/>
    </source>
</evidence>
<dbReference type="Proteomes" id="UP001365128">
    <property type="component" value="Unassembled WGS sequence"/>
</dbReference>
<accession>A0ABR1MDB8</accession>
<evidence type="ECO:0000256" key="5">
    <source>
        <dbReference type="ARBA" id="ARBA00022723"/>
    </source>
</evidence>
<dbReference type="InterPro" id="IPR036397">
    <property type="entry name" value="RNaseH_sf"/>
</dbReference>
<dbReference type="PROSITE" id="PS50879">
    <property type="entry name" value="RNASE_H_1"/>
    <property type="match status" value="1"/>
</dbReference>
<comment type="catalytic activity">
    <reaction evidence="1">
        <text>Endonucleolytic cleavage to 5'-phosphomonoester.</text>
        <dbReference type="EC" id="3.1.26.4"/>
    </reaction>
</comment>
<dbReference type="InterPro" id="IPR050092">
    <property type="entry name" value="RNase_H"/>
</dbReference>
<name>A0ABR1MDB8_9PEZI</name>
<dbReference type="SUPFAM" id="SSF53098">
    <property type="entry name" value="Ribonuclease H-like"/>
    <property type="match status" value="1"/>
</dbReference>
<dbReference type="Pfam" id="PF00075">
    <property type="entry name" value="RNase_H"/>
    <property type="match status" value="1"/>
</dbReference>
<evidence type="ECO:0000256" key="4">
    <source>
        <dbReference type="ARBA" id="ARBA00022722"/>
    </source>
</evidence>
<reference evidence="9 10" key="1">
    <citation type="submission" date="2024-04" db="EMBL/GenBank/DDBJ databases">
        <title>Phyllosticta paracitricarpa is synonymous to the EU quarantine fungus P. citricarpa based on phylogenomic analyses.</title>
        <authorList>
            <consortium name="Lawrence Berkeley National Laboratory"/>
            <person name="Van Ingen-Buijs V.A."/>
            <person name="Van Westerhoven A.C."/>
            <person name="Haridas S."/>
            <person name="Skiadas P."/>
            <person name="Martin F."/>
            <person name="Groenewald J.Z."/>
            <person name="Crous P.W."/>
            <person name="Seidl M.F."/>
        </authorList>
    </citation>
    <scope>NUCLEOTIDE SEQUENCE [LARGE SCALE GENOMIC DNA]</scope>
    <source>
        <strain evidence="9 10">CBS 122670</strain>
    </source>
</reference>
<keyword evidence="5" id="KW-0479">Metal-binding</keyword>
<dbReference type="InterPro" id="IPR002156">
    <property type="entry name" value="RNaseH_domain"/>
</dbReference>
<evidence type="ECO:0000313" key="10">
    <source>
        <dbReference type="Proteomes" id="UP001365128"/>
    </source>
</evidence>
<dbReference type="PANTHER" id="PTHR10642">
    <property type="entry name" value="RIBONUCLEASE H1"/>
    <property type="match status" value="1"/>
</dbReference>
<dbReference type="EC" id="3.1.26.4" evidence="3"/>
<evidence type="ECO:0000256" key="6">
    <source>
        <dbReference type="ARBA" id="ARBA00022759"/>
    </source>
</evidence>
<keyword evidence="6" id="KW-0255">Endonuclease</keyword>
<evidence type="ECO:0000256" key="1">
    <source>
        <dbReference type="ARBA" id="ARBA00000077"/>
    </source>
</evidence>
<gene>
    <name evidence="9" type="ORF">IWX46DRAFT_640708</name>
</gene>
<evidence type="ECO:0000256" key="7">
    <source>
        <dbReference type="ARBA" id="ARBA00022801"/>
    </source>
</evidence>
<comment type="caution">
    <text evidence="9">The sequence shown here is derived from an EMBL/GenBank/DDBJ whole genome shotgun (WGS) entry which is preliminary data.</text>
</comment>
<keyword evidence="4" id="KW-0540">Nuclease</keyword>
<evidence type="ECO:0000256" key="3">
    <source>
        <dbReference type="ARBA" id="ARBA00012180"/>
    </source>
</evidence>
<dbReference type="PANTHER" id="PTHR10642:SF26">
    <property type="entry name" value="RIBONUCLEASE H1"/>
    <property type="match status" value="1"/>
</dbReference>
<protein>
    <recommendedName>
        <fullName evidence="3">ribonuclease H</fullName>
        <ecNumber evidence="3">3.1.26.4</ecNumber>
    </recommendedName>
</protein>
<organism evidence="9 10">
    <name type="scientific">Phyllosticta citricarpa</name>
    <dbReference type="NCBI Taxonomy" id="55181"/>
    <lineage>
        <taxon>Eukaryota</taxon>
        <taxon>Fungi</taxon>
        <taxon>Dikarya</taxon>
        <taxon>Ascomycota</taxon>
        <taxon>Pezizomycotina</taxon>
        <taxon>Dothideomycetes</taxon>
        <taxon>Dothideomycetes incertae sedis</taxon>
        <taxon>Botryosphaeriales</taxon>
        <taxon>Phyllostictaceae</taxon>
        <taxon>Phyllosticta</taxon>
    </lineage>
</organism>
<keyword evidence="7" id="KW-0378">Hydrolase</keyword>
<feature type="domain" description="RNase H type-1" evidence="8">
    <location>
        <begin position="53"/>
        <end position="213"/>
    </location>
</feature>
<comment type="similarity">
    <text evidence="2">Belongs to the RNase H family.</text>
</comment>